<dbReference type="GeneID" id="20674872"/>
<dbReference type="Gene3D" id="3.80.10.10">
    <property type="entry name" value="Ribonuclease Inhibitor"/>
    <property type="match status" value="1"/>
</dbReference>
<dbReference type="HOGENOM" id="CLU_024199_2_2_1"/>
<sequence>MAGTSTSASEPGLQLQLNSAIATRLPVEILLQIFEECAADDELDPETEGYGGNWIRSITQVCRYWRELALDYPPLWTNISFHHSSMATAMLQYARNAPISIRVNLTPERKPSQILLSLLQSVRSALAHSDHTKEISIVSQESETFADVLKSFLGPYPLLESLTLRAIATSRSSPMTESPWIELPRAMFSTGLLPLRTLVLERCLLPFDEAVLHMHCAQLTRLELHCVGPFNGRSILAILSVTTQLETLVLNFLLPRVRHPDSITQQMIQLPRLTRLRFSDRYLTIYSILRFLSLPDDISLSLQFIIDRVAIPPVPSIIVPHIARGKPLRSILMHSENISAQRGIRMYGWTAASPVPSFFDDELPEAKLDVHFARASGLDDGIIQSTIFDLYSALPLRFVTALTVARVRNFTSDLWKPLLHYVPAVTELCIHGPDSIRALCYALCARLPSASAPTGMGIILPNLSTLTIYEAVFRTESGARDKDFNGLLWMLERRADSGARLENLVLCYSDVDRCDIEKLADLVKSLVWDGSLRGRTSVPVPLESAAEPATTPASELLAQFLNDL</sequence>
<dbReference type="SUPFAM" id="SSF81383">
    <property type="entry name" value="F-box domain"/>
    <property type="match status" value="1"/>
</dbReference>
<gene>
    <name evidence="2" type="ORF">HETIRDRAFT_436206</name>
</gene>
<feature type="domain" description="F-box" evidence="1">
    <location>
        <begin position="24"/>
        <end position="81"/>
    </location>
</feature>
<dbReference type="Gene3D" id="1.20.1280.50">
    <property type="match status" value="1"/>
</dbReference>
<name>W4JUQ6_HETIT</name>
<evidence type="ECO:0000313" key="2">
    <source>
        <dbReference type="EMBL" id="ETW77272.1"/>
    </source>
</evidence>
<dbReference type="InParanoid" id="W4JUQ6"/>
<reference evidence="2 3" key="1">
    <citation type="journal article" date="2012" name="New Phytol.">
        <title>Insight into trade-off between wood decay and parasitism from the genome of a fungal forest pathogen.</title>
        <authorList>
            <person name="Olson A."/>
            <person name="Aerts A."/>
            <person name="Asiegbu F."/>
            <person name="Belbahri L."/>
            <person name="Bouzid O."/>
            <person name="Broberg A."/>
            <person name="Canback B."/>
            <person name="Coutinho P.M."/>
            <person name="Cullen D."/>
            <person name="Dalman K."/>
            <person name="Deflorio G."/>
            <person name="van Diepen L.T."/>
            <person name="Dunand C."/>
            <person name="Duplessis S."/>
            <person name="Durling M."/>
            <person name="Gonthier P."/>
            <person name="Grimwood J."/>
            <person name="Fossdal C.G."/>
            <person name="Hansson D."/>
            <person name="Henrissat B."/>
            <person name="Hietala A."/>
            <person name="Himmelstrand K."/>
            <person name="Hoffmeister D."/>
            <person name="Hogberg N."/>
            <person name="James T.Y."/>
            <person name="Karlsson M."/>
            <person name="Kohler A."/>
            <person name="Kues U."/>
            <person name="Lee Y.H."/>
            <person name="Lin Y.C."/>
            <person name="Lind M."/>
            <person name="Lindquist E."/>
            <person name="Lombard V."/>
            <person name="Lucas S."/>
            <person name="Lunden K."/>
            <person name="Morin E."/>
            <person name="Murat C."/>
            <person name="Park J."/>
            <person name="Raffaello T."/>
            <person name="Rouze P."/>
            <person name="Salamov A."/>
            <person name="Schmutz J."/>
            <person name="Solheim H."/>
            <person name="Stahlberg J."/>
            <person name="Velez H."/>
            <person name="de Vries R.P."/>
            <person name="Wiebenga A."/>
            <person name="Woodward S."/>
            <person name="Yakovlev I."/>
            <person name="Garbelotto M."/>
            <person name="Martin F."/>
            <person name="Grigoriev I.V."/>
            <person name="Stenlid J."/>
        </authorList>
    </citation>
    <scope>NUCLEOTIDE SEQUENCE [LARGE SCALE GENOMIC DNA]</scope>
    <source>
        <strain evidence="2 3">TC 32-1</strain>
    </source>
</reference>
<evidence type="ECO:0000313" key="3">
    <source>
        <dbReference type="Proteomes" id="UP000030671"/>
    </source>
</evidence>
<keyword evidence="3" id="KW-1185">Reference proteome</keyword>
<dbReference type="InterPro" id="IPR032675">
    <property type="entry name" value="LRR_dom_sf"/>
</dbReference>
<dbReference type="Pfam" id="PF12937">
    <property type="entry name" value="F-box-like"/>
    <property type="match status" value="1"/>
</dbReference>
<proteinExistence type="predicted"/>
<dbReference type="Proteomes" id="UP000030671">
    <property type="component" value="Unassembled WGS sequence"/>
</dbReference>
<dbReference type="RefSeq" id="XP_009550800.1">
    <property type="nucleotide sequence ID" value="XM_009552505.1"/>
</dbReference>
<dbReference type="AlphaFoldDB" id="W4JUQ6"/>
<dbReference type="KEGG" id="hir:HETIRDRAFT_436206"/>
<dbReference type="InterPro" id="IPR001810">
    <property type="entry name" value="F-box_dom"/>
</dbReference>
<dbReference type="EMBL" id="KI925463">
    <property type="protein sequence ID" value="ETW77272.1"/>
    <property type="molecule type" value="Genomic_DNA"/>
</dbReference>
<organism evidence="2 3">
    <name type="scientific">Heterobasidion irregulare (strain TC 32-1)</name>
    <dbReference type="NCBI Taxonomy" id="747525"/>
    <lineage>
        <taxon>Eukaryota</taxon>
        <taxon>Fungi</taxon>
        <taxon>Dikarya</taxon>
        <taxon>Basidiomycota</taxon>
        <taxon>Agaricomycotina</taxon>
        <taxon>Agaricomycetes</taxon>
        <taxon>Russulales</taxon>
        <taxon>Bondarzewiaceae</taxon>
        <taxon>Heterobasidion</taxon>
        <taxon>Heterobasidion annosum species complex</taxon>
    </lineage>
</organism>
<dbReference type="InterPro" id="IPR036047">
    <property type="entry name" value="F-box-like_dom_sf"/>
</dbReference>
<dbReference type="OrthoDB" id="3266451at2759"/>
<protein>
    <recommendedName>
        <fullName evidence="1">F-box domain-containing protein</fullName>
    </recommendedName>
</protein>
<dbReference type="SUPFAM" id="SSF52047">
    <property type="entry name" value="RNI-like"/>
    <property type="match status" value="1"/>
</dbReference>
<accession>W4JUQ6</accession>
<evidence type="ECO:0000259" key="1">
    <source>
        <dbReference type="Pfam" id="PF12937"/>
    </source>
</evidence>